<feature type="compositionally biased region" description="Low complexity" evidence="1">
    <location>
        <begin position="210"/>
        <end position="219"/>
    </location>
</feature>
<proteinExistence type="predicted"/>
<accession>A0A135SDH8</accession>
<feature type="compositionally biased region" description="Basic and acidic residues" evidence="1">
    <location>
        <begin position="166"/>
        <end position="185"/>
    </location>
</feature>
<feature type="region of interest" description="Disordered" evidence="1">
    <location>
        <begin position="139"/>
        <end position="1061"/>
    </location>
</feature>
<gene>
    <name evidence="2" type="ORF">CSIM01_02299</name>
</gene>
<feature type="compositionally biased region" description="Basic and acidic residues" evidence="1">
    <location>
        <begin position="843"/>
        <end position="860"/>
    </location>
</feature>
<feature type="region of interest" description="Disordered" evidence="1">
    <location>
        <begin position="1"/>
        <end position="112"/>
    </location>
</feature>
<feature type="compositionally biased region" description="Polar residues" evidence="1">
    <location>
        <begin position="263"/>
        <end position="280"/>
    </location>
</feature>
<dbReference type="EMBL" id="JFBX01000594">
    <property type="protein sequence ID" value="KXH33964.1"/>
    <property type="molecule type" value="Genomic_DNA"/>
</dbReference>
<feature type="region of interest" description="Disordered" evidence="1">
    <location>
        <begin position="1173"/>
        <end position="1198"/>
    </location>
</feature>
<feature type="compositionally biased region" description="Basic and acidic residues" evidence="1">
    <location>
        <begin position="673"/>
        <end position="819"/>
    </location>
</feature>
<dbReference type="PANTHER" id="PTHR46563:SF4">
    <property type="entry name" value="ASPARTYL_ASPARAGINYL BETA-HYDROXYLASE ISOFORM X1"/>
    <property type="match status" value="1"/>
</dbReference>
<feature type="compositionally biased region" description="Basic and acidic residues" evidence="1">
    <location>
        <begin position="879"/>
        <end position="890"/>
    </location>
</feature>
<dbReference type="PANTHER" id="PTHR46563">
    <property type="entry name" value="RING-TYPE DOMAIN-CONTAINING PROTEIN"/>
    <property type="match status" value="1"/>
</dbReference>
<evidence type="ECO:0000313" key="3">
    <source>
        <dbReference type="Proteomes" id="UP000070328"/>
    </source>
</evidence>
<organism evidence="2 3">
    <name type="scientific">Colletotrichum simmondsii</name>
    <dbReference type="NCBI Taxonomy" id="703756"/>
    <lineage>
        <taxon>Eukaryota</taxon>
        <taxon>Fungi</taxon>
        <taxon>Dikarya</taxon>
        <taxon>Ascomycota</taxon>
        <taxon>Pezizomycotina</taxon>
        <taxon>Sordariomycetes</taxon>
        <taxon>Hypocreomycetidae</taxon>
        <taxon>Glomerellales</taxon>
        <taxon>Glomerellaceae</taxon>
        <taxon>Colletotrichum</taxon>
        <taxon>Colletotrichum acutatum species complex</taxon>
    </lineage>
</organism>
<feature type="compositionally biased region" description="Low complexity" evidence="1">
    <location>
        <begin position="71"/>
        <end position="94"/>
    </location>
</feature>
<feature type="compositionally biased region" description="Basic residues" evidence="1">
    <location>
        <begin position="1035"/>
        <end position="1047"/>
    </location>
</feature>
<feature type="compositionally biased region" description="Basic and acidic residues" evidence="1">
    <location>
        <begin position="220"/>
        <end position="232"/>
    </location>
</feature>
<feature type="compositionally biased region" description="Low complexity" evidence="1">
    <location>
        <begin position="145"/>
        <end position="154"/>
    </location>
</feature>
<feature type="compositionally biased region" description="Basic and acidic residues" evidence="1">
    <location>
        <begin position="936"/>
        <end position="948"/>
    </location>
</feature>
<feature type="compositionally biased region" description="Basic and acidic residues" evidence="1">
    <location>
        <begin position="529"/>
        <end position="543"/>
    </location>
</feature>
<dbReference type="Proteomes" id="UP000070328">
    <property type="component" value="Unassembled WGS sequence"/>
</dbReference>
<comment type="caution">
    <text evidence="2">The sequence shown here is derived from an EMBL/GenBank/DDBJ whole genome shotgun (WGS) entry which is preliminary data.</text>
</comment>
<dbReference type="OrthoDB" id="3439035at2759"/>
<reference evidence="2 3" key="1">
    <citation type="submission" date="2014-02" db="EMBL/GenBank/DDBJ databases">
        <title>The genome sequence of Colletotrichum simmondsii CBS122122.</title>
        <authorList>
            <person name="Baroncelli R."/>
            <person name="Thon M.R."/>
        </authorList>
    </citation>
    <scope>NUCLEOTIDE SEQUENCE [LARGE SCALE GENOMIC DNA]</scope>
    <source>
        <strain evidence="2 3">CBS122122</strain>
    </source>
</reference>
<evidence type="ECO:0000256" key="1">
    <source>
        <dbReference type="SAM" id="MobiDB-lite"/>
    </source>
</evidence>
<feature type="compositionally biased region" description="Basic and acidic residues" evidence="1">
    <location>
        <begin position="313"/>
        <end position="330"/>
    </location>
</feature>
<feature type="compositionally biased region" description="Basic and acidic residues" evidence="1">
    <location>
        <begin position="569"/>
        <end position="582"/>
    </location>
</feature>
<feature type="compositionally biased region" description="Low complexity" evidence="1">
    <location>
        <begin position="186"/>
        <end position="195"/>
    </location>
</feature>
<protein>
    <submittedName>
        <fullName evidence="2">Uncharacterized protein</fullName>
    </submittedName>
</protein>
<name>A0A135SDH8_9PEZI</name>
<evidence type="ECO:0000313" key="2">
    <source>
        <dbReference type="EMBL" id="KXH33964.1"/>
    </source>
</evidence>
<feature type="compositionally biased region" description="Basic and acidic residues" evidence="1">
    <location>
        <begin position="27"/>
        <end position="42"/>
    </location>
</feature>
<feature type="compositionally biased region" description="Basic and acidic residues" evidence="1">
    <location>
        <begin position="483"/>
        <end position="492"/>
    </location>
</feature>
<keyword evidence="3" id="KW-1185">Reference proteome</keyword>
<feature type="compositionally biased region" description="Basic and acidic residues" evidence="1">
    <location>
        <begin position="453"/>
        <end position="474"/>
    </location>
</feature>
<sequence>MEYNRSPSFGLGARANRRASTQLSIDEEGRKPLFSKPSRESLEPQNPSPAAGGSNRFGYSPTNAQISATGRPPSRAAIPRPSSSLSQTPSLNSNHSIEIVSPGSRIPRPKSTIGIFAKGSGVSVAEAWKLADENRVQTLEKARRATPAAIDASPSPAPRPYTNRQVSDESKSRRSLGKDAVDYSRPRPLSRMSSDSLRDSYVGRYGGSPGSNSLSSSGSFDRRLSQYEREMAESPSASRDQEHFFGKTRVGPKIAETGHTLARRTSNSSLNGSQSANRRASNGSLNGGTGLGRRTSYGSLSASPRPGAFAKSHVPEGHIKELLEQDEKGIKRSARPKPADDLAADTPLPSVETSRLPQEPTPPTSRPTSTNPDYRSPDKSYAWQLDADFTAGDLQISDSPRIRTDGAGFSEASDRRSSYGSAYAEEQQLLGLNGNFRRESSLGVSPRAGRSNTRIDEIRQREEKAKEELAESRKALPRARNNTRLEEIREREAEAEEQLAKLPRRSYYPTPDDLPDREEVDTQVPSKNTKLDEIRAREAESMSKKAVATSRLEEIREQNSMMSRSMSPEARRSEDFARESTPVREAAGESVWPIEDGEHIANTPVTIYRNSPVRERNKSLSESPANRNERASPKSARPLGAHTRTDSRDLLQRLARAASSSPAPESNNQPAATDEKKWPSIEDLEKERVEKANQEAERLEKERRARERLERERLERERLDREKLEKERLEREKIETDRLEKEQLAKEKLEKERLEKEKLEKEKLEKERLEKEKLEEEKREKLKLEMERLEKETSKETSQRAETQRRRSEARRSAAEPEPKASPPRRNRRETIMVTEPASTETKGTDDSKSSSTDELKAPEAGRPLSRVDFAARRRERRQKSTDSAKDNRKSVALSDGDPTDRIEQERNLFAPADNQSERGSRAPSAEPTTEDEDKDLAGETPRPKKVDPLSLPTPRVTGAYVETPATLKVERIEESTLPPLKRPDPSSNATFDRPQSRRGSRPTSRAGTFFKASESGSETSDQKETTGTSTTTSLRRRNRSTSRPRKPLTNSVKPPTVKDDIKELQRIHQIEDSTLDDFEELFNMQKLQNDPDLDIESMLDDIAVKKEEVAAKPNIPTSQRNHELEQYDRMSKTLKDGLFNIRSAKQGIERLEGQVSHAEGGKHDDAATLGKVSEKQPQTKGSHHRHNPDHARDCPDCTSQTPIKEVSYLHLPVPSLYRRNPFRLTFLGLVLLLVSLWYAAESAMCEAYCRPTSCSSTPCVWSPTDPTWGVALPVKLDEWTTGGLGRQLANQYSEEASDLWADALDFVTGTDITTIDINTLDFYDKRQLRRRLRKKGLAKRTVVESASDKAKWDAWHATRVASERAQDAKEMGYDIGDGDESLGDDEIL</sequence>
<feature type="compositionally biased region" description="Low complexity" evidence="1">
    <location>
        <begin position="652"/>
        <end position="672"/>
    </location>
</feature>